<evidence type="ECO:0000313" key="1">
    <source>
        <dbReference type="EMBL" id="AGT42526.1"/>
    </source>
</evidence>
<dbReference type="AlphaFoldDB" id="S6A2B6"/>
<reference evidence="1 2" key="1">
    <citation type="journal article" date="2013" name="PLoS ONE">
        <title>Genome-Wide Relatedness of Treponema pedis, from Gingiva and Necrotic Skin Lesions of Pigs, with the Human Oral Pathogen Treponema denticola.</title>
        <authorList>
            <person name="Svartstrom O."/>
            <person name="Mushtaq M."/>
            <person name="Pringle M."/>
            <person name="Segerman B."/>
        </authorList>
    </citation>
    <scope>NUCLEOTIDE SEQUENCE [LARGE SCALE GENOMIC DNA]</scope>
    <source>
        <strain evidence="1">T A4</strain>
    </source>
</reference>
<dbReference type="Proteomes" id="UP000015620">
    <property type="component" value="Chromosome"/>
</dbReference>
<dbReference type="KEGG" id="tped:TPE_0023"/>
<dbReference type="HOGENOM" id="CLU_3318676_0_0_12"/>
<proteinExistence type="predicted"/>
<accession>S6A2B6</accession>
<evidence type="ECO:0000313" key="2">
    <source>
        <dbReference type="Proteomes" id="UP000015620"/>
    </source>
</evidence>
<dbReference type="EMBL" id="CP004120">
    <property type="protein sequence ID" value="AGT42526.1"/>
    <property type="molecule type" value="Genomic_DNA"/>
</dbReference>
<name>S6A2B6_9SPIR</name>
<gene>
    <name evidence="1" type="ORF">TPE_0023</name>
</gene>
<dbReference type="STRING" id="1291379.TPE_0023"/>
<keyword evidence="2" id="KW-1185">Reference proteome</keyword>
<organism evidence="1 2">
    <name type="scientific">Treponema pedis str. T A4</name>
    <dbReference type="NCBI Taxonomy" id="1291379"/>
    <lineage>
        <taxon>Bacteria</taxon>
        <taxon>Pseudomonadati</taxon>
        <taxon>Spirochaetota</taxon>
        <taxon>Spirochaetia</taxon>
        <taxon>Spirochaetales</taxon>
        <taxon>Treponemataceae</taxon>
        <taxon>Treponema</taxon>
    </lineage>
</organism>
<protein>
    <submittedName>
        <fullName evidence="1">Uncharacterized protein</fullName>
    </submittedName>
</protein>
<sequence>MRLTQFGCTVSISQFIKDVNSFKKEYQDTVKNTLTKNIK</sequence>